<organism evidence="4">
    <name type="scientific">Harpegnathos saltator</name>
    <name type="common">Jerdon's jumping ant</name>
    <dbReference type="NCBI Taxonomy" id="610380"/>
    <lineage>
        <taxon>Eukaryota</taxon>
        <taxon>Metazoa</taxon>
        <taxon>Ecdysozoa</taxon>
        <taxon>Arthropoda</taxon>
        <taxon>Hexapoda</taxon>
        <taxon>Insecta</taxon>
        <taxon>Pterygota</taxon>
        <taxon>Neoptera</taxon>
        <taxon>Endopterygota</taxon>
        <taxon>Hymenoptera</taxon>
        <taxon>Apocrita</taxon>
        <taxon>Aculeata</taxon>
        <taxon>Formicoidea</taxon>
        <taxon>Formicidae</taxon>
        <taxon>Ponerinae</taxon>
        <taxon>Ponerini</taxon>
        <taxon>Harpegnathos</taxon>
    </lineage>
</organism>
<keyword evidence="2" id="KW-1133">Transmembrane helix</keyword>
<dbReference type="OrthoDB" id="7547313at2759"/>
<dbReference type="PhylomeDB" id="E2B9Q5"/>
<gene>
    <name evidence="3" type="ORF">EAI_07205</name>
</gene>
<evidence type="ECO:0000256" key="2">
    <source>
        <dbReference type="SAM" id="Phobius"/>
    </source>
</evidence>
<dbReference type="KEGG" id="hst:105192650"/>
<reference evidence="3 4" key="1">
    <citation type="journal article" date="2010" name="Science">
        <title>Genomic comparison of the ants Camponotus floridanus and Harpegnathos saltator.</title>
        <authorList>
            <person name="Bonasio R."/>
            <person name="Zhang G."/>
            <person name="Ye C."/>
            <person name="Mutti N.S."/>
            <person name="Fang X."/>
            <person name="Qin N."/>
            <person name="Donahue G."/>
            <person name="Yang P."/>
            <person name="Li Q."/>
            <person name="Li C."/>
            <person name="Zhang P."/>
            <person name="Huang Z."/>
            <person name="Berger S.L."/>
            <person name="Reinberg D."/>
            <person name="Wang J."/>
            <person name="Liebig J."/>
        </authorList>
    </citation>
    <scope>NUCLEOTIDE SEQUENCE [LARGE SCALE GENOMIC DNA]</scope>
    <source>
        <strain evidence="3 4">R22 G/1</strain>
    </source>
</reference>
<proteinExistence type="predicted"/>
<accession>E2B9Q5</accession>
<feature type="transmembrane region" description="Helical" evidence="2">
    <location>
        <begin position="72"/>
        <end position="94"/>
    </location>
</feature>
<evidence type="ECO:0000313" key="3">
    <source>
        <dbReference type="EMBL" id="EFN87589.1"/>
    </source>
</evidence>
<keyword evidence="2" id="KW-0472">Membrane</keyword>
<dbReference type="EMBL" id="GL446584">
    <property type="protein sequence ID" value="EFN87589.1"/>
    <property type="molecule type" value="Genomic_DNA"/>
</dbReference>
<protein>
    <submittedName>
        <fullName evidence="3">Uncharacterized protein</fullName>
    </submittedName>
</protein>
<feature type="compositionally biased region" description="Basic residues" evidence="1">
    <location>
        <begin position="105"/>
        <end position="120"/>
    </location>
</feature>
<keyword evidence="4" id="KW-1185">Reference proteome</keyword>
<dbReference type="Proteomes" id="UP000008237">
    <property type="component" value="Unassembled WGS sequence"/>
</dbReference>
<name>E2B9Q5_HARSA</name>
<dbReference type="OMA" id="PTWLAPY"/>
<evidence type="ECO:0000256" key="1">
    <source>
        <dbReference type="SAM" id="MobiDB-lite"/>
    </source>
</evidence>
<dbReference type="InParanoid" id="E2B9Q5"/>
<dbReference type="AlphaFoldDB" id="E2B9Q5"/>
<feature type="region of interest" description="Disordered" evidence="1">
    <location>
        <begin position="99"/>
        <end position="120"/>
    </location>
</feature>
<keyword evidence="2" id="KW-0812">Transmembrane</keyword>
<sequence>MDENFVDPTGQNEPLPEDVKEKLSQIFEKYEQLTDEEKQDFQKGAFDVLTKSTRKLTGDSMLPTWLVPYQSYMLFIFAVVIVALLLVLVTRKLYKGMKERENRKEAKRRLKEQKAKKKRN</sequence>
<evidence type="ECO:0000313" key="4">
    <source>
        <dbReference type="Proteomes" id="UP000008237"/>
    </source>
</evidence>